<organism evidence="1 2">
    <name type="scientific">Pseudomonas putida ND6</name>
    <dbReference type="NCBI Taxonomy" id="231023"/>
    <lineage>
        <taxon>Bacteria</taxon>
        <taxon>Pseudomonadati</taxon>
        <taxon>Pseudomonadota</taxon>
        <taxon>Gammaproteobacteria</taxon>
        <taxon>Pseudomonadales</taxon>
        <taxon>Pseudomonadaceae</taxon>
        <taxon>Pseudomonas</taxon>
    </lineage>
</organism>
<sequence length="38" mass="4441">MKNKSTKWPGGAIGHAIRDIWRYWKCPVVIEQFRGVLV</sequence>
<dbReference type="KEGG" id="ppi:YSA_03611"/>
<accession>I3UT94</accession>
<gene>
    <name evidence="1" type="ORF">YSA_03611</name>
</gene>
<dbReference type="EMBL" id="CP003588">
    <property type="protein sequence ID" value="AFK68715.1"/>
    <property type="molecule type" value="Genomic_DNA"/>
</dbReference>
<dbReference type="HOGENOM" id="CLU_3331809_0_0_6"/>
<name>I3UT94_PSEPU</name>
<evidence type="ECO:0000313" key="1">
    <source>
        <dbReference type="EMBL" id="AFK68715.1"/>
    </source>
</evidence>
<dbReference type="Proteomes" id="UP000005268">
    <property type="component" value="Chromosome"/>
</dbReference>
<dbReference type="PATRIC" id="fig|231023.4.peg.1721"/>
<reference evidence="1 2" key="1">
    <citation type="journal article" date="2012" name="J. Bacteriol.">
        <title>Complete Genome Sequence of the Naphthalene-Degrading Pseudomonas putida Strain ND6.</title>
        <authorList>
            <person name="Li S."/>
            <person name="Zhao H."/>
            <person name="Li Y."/>
            <person name="Niu S."/>
            <person name="Cai B."/>
        </authorList>
    </citation>
    <scope>NUCLEOTIDE SEQUENCE [LARGE SCALE GENOMIC DNA]</scope>
    <source>
        <strain evidence="1 2">ND6</strain>
    </source>
</reference>
<evidence type="ECO:0000313" key="2">
    <source>
        <dbReference type="Proteomes" id="UP000005268"/>
    </source>
</evidence>
<protein>
    <submittedName>
        <fullName evidence="1">Uncharacterized protein</fullName>
    </submittedName>
</protein>
<proteinExistence type="predicted"/>
<dbReference type="AlphaFoldDB" id="I3UT94"/>